<dbReference type="NCBIfam" id="TIGR02532">
    <property type="entry name" value="IV_pilin_GFxxxE"/>
    <property type="match status" value="1"/>
</dbReference>
<keyword evidence="3" id="KW-1185">Reference proteome</keyword>
<organism evidence="2 3">
    <name type="scientific">Thalassoglobus neptunius</name>
    <dbReference type="NCBI Taxonomy" id="1938619"/>
    <lineage>
        <taxon>Bacteria</taxon>
        <taxon>Pseudomonadati</taxon>
        <taxon>Planctomycetota</taxon>
        <taxon>Planctomycetia</taxon>
        <taxon>Planctomycetales</taxon>
        <taxon>Planctomycetaceae</taxon>
        <taxon>Thalassoglobus</taxon>
    </lineage>
</organism>
<evidence type="ECO:0000313" key="2">
    <source>
        <dbReference type="EMBL" id="TWT58491.1"/>
    </source>
</evidence>
<reference evidence="2 3" key="1">
    <citation type="submission" date="2019-02" db="EMBL/GenBank/DDBJ databases">
        <title>Deep-cultivation of Planctomycetes and their phenomic and genomic characterization uncovers novel biology.</title>
        <authorList>
            <person name="Wiegand S."/>
            <person name="Jogler M."/>
            <person name="Boedeker C."/>
            <person name="Pinto D."/>
            <person name="Vollmers J."/>
            <person name="Rivas-Marin E."/>
            <person name="Kohn T."/>
            <person name="Peeters S.H."/>
            <person name="Heuer A."/>
            <person name="Rast P."/>
            <person name="Oberbeckmann S."/>
            <person name="Bunk B."/>
            <person name="Jeske O."/>
            <person name="Meyerdierks A."/>
            <person name="Storesund J.E."/>
            <person name="Kallscheuer N."/>
            <person name="Luecker S."/>
            <person name="Lage O.M."/>
            <person name="Pohl T."/>
            <person name="Merkel B.J."/>
            <person name="Hornburger P."/>
            <person name="Mueller R.-W."/>
            <person name="Bruemmer F."/>
            <person name="Labrenz M."/>
            <person name="Spormann A.M."/>
            <person name="Op Den Camp H."/>
            <person name="Overmann J."/>
            <person name="Amann R."/>
            <person name="Jetten M.S.M."/>
            <person name="Mascher T."/>
            <person name="Medema M.H."/>
            <person name="Devos D.P."/>
            <person name="Kaster A.-K."/>
            <person name="Ovreas L."/>
            <person name="Rohde M."/>
            <person name="Galperin M.Y."/>
            <person name="Jogler C."/>
        </authorList>
    </citation>
    <scope>NUCLEOTIDE SEQUENCE [LARGE SCALE GENOMIC DNA]</scope>
    <source>
        <strain evidence="2 3">KOR42</strain>
    </source>
</reference>
<feature type="domain" description="DUF1559" evidence="1">
    <location>
        <begin position="32"/>
        <end position="353"/>
    </location>
</feature>
<dbReference type="NCBIfam" id="TIGR04294">
    <property type="entry name" value="pre_pil_HX9DG"/>
    <property type="match status" value="1"/>
</dbReference>
<sequence length="370" mass="40590">MRQRRRGFTLIELLVVIAIVAILVALLLPAVQRARESASKTQCLNNLKQLGLALHNYHDAHSVFPPGQIANPQYFVSDNIGNYVNPGEAREFRDNNNQPLWFGAQGTSWMVHILPMIEQAPLYNAWSFDGNVRQNGEEPPLYRDNDGIGLFPPREEIKAFYCPSRRSEMGATALFAQTLRVDPSWTSGGNDYAGCTGSGIAFKDDVAGEQQTYFLTPAQLNATILPATGPLSARSPFAQDSTKVGVFGVNSNTKMATITDGTTTTIMVAERQIIQNPRQNRPQERSSDGWAFGGPATLFSTRLTPQNTGRIEVVNDVDNNNRHFDEAGSAHPQVVNVLMGDGGARNVSINIDLRTWNNLGNMAQGSPVEF</sequence>
<dbReference type="InterPro" id="IPR011453">
    <property type="entry name" value="DUF1559"/>
</dbReference>
<name>A0A5C5X830_9PLAN</name>
<dbReference type="PANTHER" id="PTHR30093">
    <property type="entry name" value="GENERAL SECRETION PATHWAY PROTEIN G"/>
    <property type="match status" value="1"/>
</dbReference>
<dbReference type="InterPro" id="IPR027558">
    <property type="entry name" value="Pre_pil_HX9DG_C"/>
</dbReference>
<gene>
    <name evidence="2" type="primary">pulG</name>
    <name evidence="2" type="ORF">KOR42_18660</name>
</gene>
<dbReference type="EMBL" id="SIHI01000001">
    <property type="protein sequence ID" value="TWT58491.1"/>
    <property type="molecule type" value="Genomic_DNA"/>
</dbReference>
<protein>
    <submittedName>
        <fullName evidence="2">Type II secretion system protein G</fullName>
    </submittedName>
</protein>
<dbReference type="Proteomes" id="UP000317243">
    <property type="component" value="Unassembled WGS sequence"/>
</dbReference>
<dbReference type="PROSITE" id="PS00409">
    <property type="entry name" value="PROKAR_NTER_METHYL"/>
    <property type="match status" value="1"/>
</dbReference>
<comment type="caution">
    <text evidence="2">The sequence shown here is derived from an EMBL/GenBank/DDBJ whole genome shotgun (WGS) entry which is preliminary data.</text>
</comment>
<dbReference type="SUPFAM" id="SSF54523">
    <property type="entry name" value="Pili subunits"/>
    <property type="match status" value="1"/>
</dbReference>
<dbReference type="RefSeq" id="WP_197440995.1">
    <property type="nucleotide sequence ID" value="NZ_SIHI01000001.1"/>
</dbReference>
<dbReference type="InterPro" id="IPR012902">
    <property type="entry name" value="N_methyl_site"/>
</dbReference>
<dbReference type="AlphaFoldDB" id="A0A5C5X830"/>
<dbReference type="PANTHER" id="PTHR30093:SF2">
    <property type="entry name" value="TYPE II SECRETION SYSTEM PROTEIN H"/>
    <property type="match status" value="1"/>
</dbReference>
<accession>A0A5C5X830</accession>
<dbReference type="Pfam" id="PF07596">
    <property type="entry name" value="SBP_bac_10"/>
    <property type="match status" value="1"/>
</dbReference>
<proteinExistence type="predicted"/>
<dbReference type="Gene3D" id="3.30.700.10">
    <property type="entry name" value="Glycoprotein, Type 4 Pilin"/>
    <property type="match status" value="1"/>
</dbReference>
<dbReference type="InterPro" id="IPR045584">
    <property type="entry name" value="Pilin-like"/>
</dbReference>
<evidence type="ECO:0000259" key="1">
    <source>
        <dbReference type="Pfam" id="PF07596"/>
    </source>
</evidence>
<dbReference type="Pfam" id="PF07963">
    <property type="entry name" value="N_methyl"/>
    <property type="match status" value="1"/>
</dbReference>
<evidence type="ECO:0000313" key="3">
    <source>
        <dbReference type="Proteomes" id="UP000317243"/>
    </source>
</evidence>